<evidence type="ECO:0000313" key="11">
    <source>
        <dbReference type="Proteomes" id="UP000320653"/>
    </source>
</evidence>
<dbReference type="Pfam" id="PF25954">
    <property type="entry name" value="Beta-barrel_RND_2"/>
    <property type="match status" value="1"/>
</dbReference>
<keyword evidence="11" id="KW-1185">Reference proteome</keyword>
<dbReference type="Pfam" id="PF25917">
    <property type="entry name" value="BSH_RND"/>
    <property type="match status" value="1"/>
</dbReference>
<reference evidence="10 11" key="1">
    <citation type="submission" date="2019-06" db="EMBL/GenBank/DDBJ databases">
        <title>Sorghum-associated microbial communities from plants grown in Nebraska, USA.</title>
        <authorList>
            <person name="Schachtman D."/>
        </authorList>
    </citation>
    <scope>NUCLEOTIDE SEQUENCE [LARGE SCALE GENOMIC DNA]</scope>
    <source>
        <strain evidence="10 11">1225</strain>
    </source>
</reference>
<sequence>MLPADSVLIEIARLPFPHQRAIARNDLNVNANPDPTSKTSSPNLAAILATSGKKRRGRRFFWPVATVVVLAAAIGFYLHFSSAAPRYDYTTQPTKRGNLAVIVTATGSVQPTDQVDISSELSGTVRKVNVTYNSPVKTGDVLAELDTNKQEADIQSARATLASAKANVLKAEAEAASAKTSLDRLTGLVSNRISSQQDLDAAKYAYDAANATIEVNEAAVLSAEANLTLAEVNLSKLKIVSPIDGIVLTRDVDPGATVASSLNAPVLFTIAGDLRRMELQVSVDEADVGQVQEGQPARFSVDAYPDRHFPAAIQTVRFASETVSNVVTYKAILTVDNADLLLRPGMTATADITVQSVSDAILIPNAALRYSPPVTASGPRGGVLSRLFGPPRPPRGNRGGVDQKAGSERAVWVLRNGEPQRIRVETGPTDGQSTVLKSGELKEGDELITDSQARTS</sequence>
<feature type="region of interest" description="Disordered" evidence="5">
    <location>
        <begin position="372"/>
        <end position="456"/>
    </location>
</feature>
<dbReference type="Gene3D" id="1.10.287.470">
    <property type="entry name" value="Helix hairpin bin"/>
    <property type="match status" value="1"/>
</dbReference>
<comment type="caution">
    <text evidence="10">The sequence shown here is derived from an EMBL/GenBank/DDBJ whole genome shotgun (WGS) entry which is preliminary data.</text>
</comment>
<dbReference type="GO" id="GO:0022857">
    <property type="term" value="F:transmembrane transporter activity"/>
    <property type="evidence" value="ECO:0007669"/>
    <property type="project" value="InterPro"/>
</dbReference>
<evidence type="ECO:0000259" key="8">
    <source>
        <dbReference type="Pfam" id="PF25917"/>
    </source>
</evidence>
<comment type="similarity">
    <text evidence="2">Belongs to the membrane fusion protein (MFP) (TC 8.A.1) family.</text>
</comment>
<dbReference type="InterPro" id="IPR050465">
    <property type="entry name" value="UPF0194_transport"/>
</dbReference>
<keyword evidence="3 4" id="KW-0175">Coiled coil</keyword>
<dbReference type="AlphaFoldDB" id="A0A561QH34"/>
<dbReference type="PANTHER" id="PTHR32347:SF14">
    <property type="entry name" value="EFFLUX SYSTEM COMPONENT YKNX-RELATED"/>
    <property type="match status" value="1"/>
</dbReference>
<dbReference type="InterPro" id="IPR058624">
    <property type="entry name" value="MdtA-like_HH"/>
</dbReference>
<dbReference type="SUPFAM" id="SSF111369">
    <property type="entry name" value="HlyD-like secretion proteins"/>
    <property type="match status" value="1"/>
</dbReference>
<name>A0A561QH34_9HYPH</name>
<comment type="subcellular location">
    <subcellularLocation>
        <location evidence="1">Cell envelope</location>
    </subcellularLocation>
</comment>
<dbReference type="InterPro" id="IPR058792">
    <property type="entry name" value="Beta-barrel_RND_2"/>
</dbReference>
<dbReference type="Gene3D" id="2.40.30.170">
    <property type="match status" value="1"/>
</dbReference>
<accession>A0A561QH34</accession>
<evidence type="ECO:0000256" key="3">
    <source>
        <dbReference type="ARBA" id="ARBA00023054"/>
    </source>
</evidence>
<evidence type="ECO:0000256" key="1">
    <source>
        <dbReference type="ARBA" id="ARBA00004196"/>
    </source>
</evidence>
<evidence type="ECO:0000256" key="4">
    <source>
        <dbReference type="SAM" id="Coils"/>
    </source>
</evidence>
<dbReference type="GO" id="GO:0030313">
    <property type="term" value="C:cell envelope"/>
    <property type="evidence" value="ECO:0007669"/>
    <property type="project" value="UniProtKB-SubCell"/>
</dbReference>
<keyword evidence="6" id="KW-0472">Membrane</keyword>
<dbReference type="NCBIfam" id="TIGR01730">
    <property type="entry name" value="RND_mfp"/>
    <property type="match status" value="1"/>
</dbReference>
<dbReference type="OrthoDB" id="9791520at2"/>
<evidence type="ECO:0000259" key="7">
    <source>
        <dbReference type="Pfam" id="PF25876"/>
    </source>
</evidence>
<feature type="domain" description="Multidrug resistance protein MdtA-like alpha-helical hairpin" evidence="7">
    <location>
        <begin position="160"/>
        <end position="228"/>
    </location>
</feature>
<evidence type="ECO:0000313" key="10">
    <source>
        <dbReference type="EMBL" id="TWF49651.1"/>
    </source>
</evidence>
<dbReference type="EMBL" id="VIWP01000007">
    <property type="protein sequence ID" value="TWF49651.1"/>
    <property type="molecule type" value="Genomic_DNA"/>
</dbReference>
<gene>
    <name evidence="10" type="ORF">FHW37_10717</name>
</gene>
<feature type="transmembrane region" description="Helical" evidence="6">
    <location>
        <begin position="60"/>
        <end position="80"/>
    </location>
</feature>
<dbReference type="GO" id="GO:0016020">
    <property type="term" value="C:membrane"/>
    <property type="evidence" value="ECO:0007669"/>
    <property type="project" value="InterPro"/>
</dbReference>
<dbReference type="Gene3D" id="2.40.50.100">
    <property type="match status" value="1"/>
</dbReference>
<evidence type="ECO:0000256" key="2">
    <source>
        <dbReference type="ARBA" id="ARBA00009477"/>
    </source>
</evidence>
<proteinExistence type="inferred from homology"/>
<evidence type="ECO:0000259" key="9">
    <source>
        <dbReference type="Pfam" id="PF25954"/>
    </source>
</evidence>
<dbReference type="Proteomes" id="UP000320653">
    <property type="component" value="Unassembled WGS sequence"/>
</dbReference>
<protein>
    <submittedName>
        <fullName evidence="10">HlyD family secretion protein</fullName>
    </submittedName>
</protein>
<keyword evidence="6" id="KW-1133">Transmembrane helix</keyword>
<evidence type="ECO:0000256" key="6">
    <source>
        <dbReference type="SAM" id="Phobius"/>
    </source>
</evidence>
<dbReference type="PANTHER" id="PTHR32347">
    <property type="entry name" value="EFFLUX SYSTEM COMPONENT YKNX-RELATED"/>
    <property type="match status" value="1"/>
</dbReference>
<evidence type="ECO:0000256" key="5">
    <source>
        <dbReference type="SAM" id="MobiDB-lite"/>
    </source>
</evidence>
<feature type="domain" description="CusB-like beta-barrel" evidence="9">
    <location>
        <begin position="279"/>
        <end position="353"/>
    </location>
</feature>
<dbReference type="Pfam" id="PF25876">
    <property type="entry name" value="HH_MFP_RND"/>
    <property type="match status" value="1"/>
</dbReference>
<feature type="coiled-coil region" evidence="4">
    <location>
        <begin position="147"/>
        <end position="181"/>
    </location>
</feature>
<dbReference type="InterPro" id="IPR058625">
    <property type="entry name" value="MdtA-like_BSH"/>
</dbReference>
<keyword evidence="6" id="KW-0812">Transmembrane</keyword>
<organism evidence="10 11">
    <name type="scientific">Neorhizobium alkalisoli</name>
    <dbReference type="NCBI Taxonomy" id="528178"/>
    <lineage>
        <taxon>Bacteria</taxon>
        <taxon>Pseudomonadati</taxon>
        <taxon>Pseudomonadota</taxon>
        <taxon>Alphaproteobacteria</taxon>
        <taxon>Hyphomicrobiales</taxon>
        <taxon>Rhizobiaceae</taxon>
        <taxon>Rhizobium/Agrobacterium group</taxon>
        <taxon>Neorhizobium</taxon>
    </lineage>
</organism>
<dbReference type="InterPro" id="IPR006143">
    <property type="entry name" value="RND_pump_MFP"/>
</dbReference>
<feature type="domain" description="Multidrug resistance protein MdtA-like barrel-sandwich hybrid" evidence="8">
    <location>
        <begin position="114"/>
        <end position="266"/>
    </location>
</feature>